<proteinExistence type="predicted"/>
<evidence type="ECO:0000313" key="2">
    <source>
        <dbReference type="Proteomes" id="UP000464223"/>
    </source>
</evidence>
<keyword evidence="2" id="KW-1185">Reference proteome</keyword>
<gene>
    <name evidence="1" type="ORF">nieznany_207</name>
</gene>
<protein>
    <submittedName>
        <fullName evidence="1">Uncharacterized protein</fullName>
    </submittedName>
</protein>
<accession>A0A6B9X0M7</accession>
<evidence type="ECO:0000313" key="1">
    <source>
        <dbReference type="EMBL" id="QHR69540.1"/>
    </source>
</evidence>
<dbReference type="EMBL" id="MN850598">
    <property type="protein sequence ID" value="QHR69540.1"/>
    <property type="molecule type" value="Genomic_DNA"/>
</dbReference>
<reference evidence="2" key="1">
    <citation type="submission" date="2019-12" db="EMBL/GenBank/DDBJ databases">
        <authorList>
            <person name="Olsen N.S."/>
            <person name="Junco L.M.F."/>
            <person name="Kot W."/>
            <person name="Hansen L.H."/>
        </authorList>
    </citation>
    <scope>NUCLEOTIDE SEQUENCE [LARGE SCALE GENOMIC DNA]</scope>
</reference>
<organism evidence="1 2">
    <name type="scientific">Escherichia phage nieznany</name>
    <dbReference type="NCBI Taxonomy" id="2696432"/>
    <lineage>
        <taxon>Viruses</taxon>
        <taxon>Duplodnaviria</taxon>
        <taxon>Heunggongvirae</taxon>
        <taxon>Uroviricota</taxon>
        <taxon>Caudoviricetes</taxon>
        <taxon>Stephanstirmvirinae</taxon>
        <taxon>Phapecoctavirus</taxon>
        <taxon>Phapecoctavirus nieznany</taxon>
    </lineage>
</organism>
<sequence length="64" mass="7651">MSYDLDYFGQPYLPDEFADEAEGREWDDGDIRCWSCGKDMSYEQHMHNDGFCIHCYNEIDLEED</sequence>
<dbReference type="Proteomes" id="UP000464223">
    <property type="component" value="Segment"/>
</dbReference>
<name>A0A6B9X0M7_9CAUD</name>